<sequence length="314" mass="35814">MTLSCIEDSQGASSFPFLKLPPELCVRILKHLRQDGVASLWDRGQFRHFRLVCHAMNDIIEKHRATIGPMLVDRLFIGQHRTFNVGPKRFVVSDPTELPKCLDSCAHSYILQAVFYAVSLDSFTIKLITDSLRQNHIHVSGMIFYGVEFTCKANLLVDLFEAARCSSLFIIDCMLTNEVAEFLAHHQIIVEQLQTHFVGSSDSFEVYRSIIVPRVTWSIHLTSFLELTLPSLSETLGHAQVTRDDNLPVGRYRVCRDEDYEREIVLAHQPLKRPETFDVALLLILQDFYTFHPDSVSPYLESASLQGFRTDLGL</sequence>
<dbReference type="AlphaFoldDB" id="A0AA36GN10"/>
<evidence type="ECO:0008006" key="3">
    <source>
        <dbReference type="Google" id="ProtNLM"/>
    </source>
</evidence>
<comment type="caution">
    <text evidence="1">The sequence shown here is derived from an EMBL/GenBank/DDBJ whole genome shotgun (WGS) entry which is preliminary data.</text>
</comment>
<gene>
    <name evidence="1" type="ORF">CYNAS_LOCUS7109</name>
</gene>
<accession>A0AA36GN10</accession>
<protein>
    <recommendedName>
        <fullName evidence="3">F-box domain-containing protein</fullName>
    </recommendedName>
</protein>
<dbReference type="Proteomes" id="UP001176961">
    <property type="component" value="Unassembled WGS sequence"/>
</dbReference>
<evidence type="ECO:0000313" key="1">
    <source>
        <dbReference type="EMBL" id="CAJ0595126.1"/>
    </source>
</evidence>
<organism evidence="1 2">
    <name type="scientific">Cylicocyclus nassatus</name>
    <name type="common">Nematode worm</name>
    <dbReference type="NCBI Taxonomy" id="53992"/>
    <lineage>
        <taxon>Eukaryota</taxon>
        <taxon>Metazoa</taxon>
        <taxon>Ecdysozoa</taxon>
        <taxon>Nematoda</taxon>
        <taxon>Chromadorea</taxon>
        <taxon>Rhabditida</taxon>
        <taxon>Rhabditina</taxon>
        <taxon>Rhabditomorpha</taxon>
        <taxon>Strongyloidea</taxon>
        <taxon>Strongylidae</taxon>
        <taxon>Cylicocyclus</taxon>
    </lineage>
</organism>
<evidence type="ECO:0000313" key="2">
    <source>
        <dbReference type="Proteomes" id="UP001176961"/>
    </source>
</evidence>
<name>A0AA36GN10_CYLNA</name>
<proteinExistence type="predicted"/>
<dbReference type="EMBL" id="CATQJL010000112">
    <property type="protein sequence ID" value="CAJ0595126.1"/>
    <property type="molecule type" value="Genomic_DNA"/>
</dbReference>
<keyword evidence="2" id="KW-1185">Reference proteome</keyword>
<reference evidence="1" key="1">
    <citation type="submission" date="2023-07" db="EMBL/GenBank/DDBJ databases">
        <authorList>
            <consortium name="CYATHOMIX"/>
        </authorList>
    </citation>
    <scope>NUCLEOTIDE SEQUENCE</scope>
    <source>
        <strain evidence="1">N/A</strain>
    </source>
</reference>